<reference evidence="1" key="1">
    <citation type="journal article" date="2015" name="PeerJ">
        <title>First genomic representation of candidate bacterial phylum KSB3 points to enhanced environmental sensing as a trigger of wastewater bulking.</title>
        <authorList>
            <person name="Sekiguchi Y."/>
            <person name="Ohashi A."/>
            <person name="Parks D.H."/>
            <person name="Yamauchi T."/>
            <person name="Tyson G.W."/>
            <person name="Hugenholtz P."/>
        </authorList>
    </citation>
    <scope>NUCLEOTIDE SEQUENCE [LARGE SCALE GENOMIC DNA]</scope>
</reference>
<organism evidence="1">
    <name type="scientific">Vecturithrix granuli</name>
    <dbReference type="NCBI Taxonomy" id="1499967"/>
    <lineage>
        <taxon>Bacteria</taxon>
        <taxon>Candidatus Moduliflexota</taxon>
        <taxon>Candidatus Vecturitrichia</taxon>
        <taxon>Candidatus Vecturitrichales</taxon>
        <taxon>Candidatus Vecturitrichaceae</taxon>
        <taxon>Candidatus Vecturithrix</taxon>
    </lineage>
</organism>
<protein>
    <submittedName>
        <fullName evidence="1">Uncharacterized protein</fullName>
    </submittedName>
</protein>
<evidence type="ECO:0000313" key="2">
    <source>
        <dbReference type="Proteomes" id="UP000030661"/>
    </source>
</evidence>
<sequence>MTSEEIQYLRTFSSGQVYFDQDAYGEPGLWIDVLKSKSNFSDYFIVLNIEKRDVEYVKSINADSFLEDTEVLSKIAIHSVNLRKIISYPVFEVDKEKDDISVTYNLSLELYTVLRIFWRLFHKLPQYKRDIQYYEMCPGENAYFDIFLGNAFDQTTVQFIYLLKETILNYEDFKNVEFLKLYYLQNPNNKLWKTLKVSEILPSNTKSRRLGYLKLILDLFEESDYYPLDYFSHKVEQKAKTIRQFLSSYKNDKGVIETSKSGISAKPYIDLTENLALITQINRSYILTKQSKIYRVINTQLKRNINEFITQFDVFGQYPLLKKDNPFELTVFEKAFFLHQILLKDALYFEALIEMIYLQEGSWIEEIKQEFQQYILNELYRQLNDTDVLEFPGFGDPGKGDKLKKLLQLPNIDRKKILQIIQRIRKWQPDKYLPHVIEPRINWLLDLDLLDSQAFDQKSLKLSNSGQTLFNILISFYDMFLQKSTMIDFIIQNHYFQIINNIYNLNFRSYTQELSGQIGIYLDESFKYFKTIAPNSISAFQAIYYVCYKFLLKDSCIIEFTEVKKFLENRQNLKFSLDWYAKEQDGSLQKRR</sequence>
<gene>
    <name evidence="1" type="ORF">U27_06205</name>
</gene>
<dbReference type="HOGENOM" id="CLU_499430_0_0_0"/>
<accession>A0A081C3S3</accession>
<dbReference type="STRING" id="1499967.U27_06205"/>
<dbReference type="EMBL" id="DF820469">
    <property type="protein sequence ID" value="GAK59228.1"/>
    <property type="molecule type" value="Genomic_DNA"/>
</dbReference>
<proteinExistence type="predicted"/>
<dbReference type="Proteomes" id="UP000030661">
    <property type="component" value="Unassembled WGS sequence"/>
</dbReference>
<dbReference type="AlphaFoldDB" id="A0A081C3S3"/>
<evidence type="ECO:0000313" key="1">
    <source>
        <dbReference type="EMBL" id="GAK59228.1"/>
    </source>
</evidence>
<keyword evidence="2" id="KW-1185">Reference proteome</keyword>
<name>A0A081C3S3_VECG1</name>